<comment type="caution">
    <text evidence="8">The sequence shown here is derived from an EMBL/GenBank/DDBJ whole genome shotgun (WGS) entry which is preliminary data.</text>
</comment>
<evidence type="ECO:0000256" key="4">
    <source>
        <dbReference type="ARBA" id="ARBA00022777"/>
    </source>
</evidence>
<dbReference type="InterPro" id="IPR050117">
    <property type="entry name" value="MAPK"/>
</dbReference>
<feature type="compositionally biased region" description="Polar residues" evidence="6">
    <location>
        <begin position="337"/>
        <end position="356"/>
    </location>
</feature>
<evidence type="ECO:0000256" key="2">
    <source>
        <dbReference type="ARBA" id="ARBA00022679"/>
    </source>
</evidence>
<dbReference type="STRING" id="74557.A0A1W0A208"/>
<feature type="compositionally biased region" description="Basic and acidic residues" evidence="6">
    <location>
        <begin position="129"/>
        <end position="139"/>
    </location>
</feature>
<keyword evidence="2" id="KW-0808">Transferase</keyword>
<keyword evidence="1" id="KW-0723">Serine/threonine-protein kinase</keyword>
<dbReference type="CDD" id="cd07834">
    <property type="entry name" value="STKc_MAPK"/>
    <property type="match status" value="1"/>
</dbReference>
<evidence type="ECO:0000256" key="1">
    <source>
        <dbReference type="ARBA" id="ARBA00022527"/>
    </source>
</evidence>
<feature type="domain" description="Protein kinase" evidence="7">
    <location>
        <begin position="177"/>
        <end position="515"/>
    </location>
</feature>
<dbReference type="InterPro" id="IPR011107">
    <property type="entry name" value="PPI_Ypi1"/>
</dbReference>
<dbReference type="Proteomes" id="UP000243217">
    <property type="component" value="Unassembled WGS sequence"/>
</dbReference>
<keyword evidence="4 8" id="KW-0418">Kinase</keyword>
<dbReference type="Gene3D" id="1.10.510.10">
    <property type="entry name" value="Transferase(Phosphotransferase) domain 1"/>
    <property type="match status" value="1"/>
</dbReference>
<feature type="region of interest" description="Disordered" evidence="6">
    <location>
        <begin position="332"/>
        <end position="356"/>
    </location>
</feature>
<feature type="non-terminal residue" evidence="8">
    <location>
        <position position="671"/>
    </location>
</feature>
<evidence type="ECO:0000256" key="6">
    <source>
        <dbReference type="SAM" id="MobiDB-lite"/>
    </source>
</evidence>
<reference evidence="8 9" key="1">
    <citation type="journal article" date="2014" name="Genome Biol. Evol.">
        <title>The secreted proteins of Achlya hypogyna and Thraustotheca clavata identify the ancestral oomycete secretome and reveal gene acquisitions by horizontal gene transfer.</title>
        <authorList>
            <person name="Misner I."/>
            <person name="Blouin N."/>
            <person name="Leonard G."/>
            <person name="Richards T.A."/>
            <person name="Lane C.E."/>
        </authorList>
    </citation>
    <scope>NUCLEOTIDE SEQUENCE [LARGE SCALE GENOMIC DNA]</scope>
    <source>
        <strain evidence="8 9">ATCC 34112</strain>
    </source>
</reference>
<proteinExistence type="predicted"/>
<dbReference type="Pfam" id="PF00069">
    <property type="entry name" value="Pkinase"/>
    <property type="match status" value="1"/>
</dbReference>
<dbReference type="OrthoDB" id="192887at2759"/>
<dbReference type="InterPro" id="IPR008271">
    <property type="entry name" value="Ser/Thr_kinase_AS"/>
</dbReference>
<keyword evidence="9" id="KW-1185">Reference proteome</keyword>
<evidence type="ECO:0000313" key="8">
    <source>
        <dbReference type="EMBL" id="OQS04313.1"/>
    </source>
</evidence>
<accession>A0A1W0A208</accession>
<protein>
    <submittedName>
        <fullName evidence="8">Mitogen-activated protein kinase</fullName>
    </submittedName>
</protein>
<sequence>MVKGGGKRHRSTEYESAIHQAVSMKDVLPTPPMLKRMKSAEWGHDQQIQPASATSTPSSVRSMDTAEVNSYPVVTTPSSVKSMDTSEPVHANAYCAPTPYGPSAVMAPTPNYSTPPQPHPHQLLRRTKSEPKHQLEKHAQAHATQQRPQLRRAPSDPMVDAGTRMWNFDNWECGSRYSFVRPMGQGSYGQVAEAYDTLMNRRVAIKRVINVFDRAQDCVRLYREIYILRHLRHANIISLVDVILPPSDLSRFHDLYLVFEFADTDLQKLFCLPQYLNIRHVQVFLHQLLRGLKYLQHCHVIHRDLKPANILLNEDLSLKICDFGLARVYESTEDQEQPAQSAYSRDSFNDSTDNQTPKLMHRQMTRHVVSRFYRAPELILLQDYGPPVDMWSVGCIFGELLNMQQENCRHYQDRKPIFPGRSCTTLSPTDTTTYTKEMDQLYVIFNTIGTPSDADIDQRGRFASLLQKIPKKPAMDLRELYPGAPLEALDLLQKCLKFNPASRITVDEALNHPFLAEARQMLPASAPLDPMPLKMPFDDNDERLSRDEHKARIYAEILNFRAAMAMDTTKSHPDIYPAKHPHTTSFLFMSTSAPTQGTSRAVTSLTEEETKENEVVYMRLAPRAHVTFDESAVDNEFLGRKKSNKCCIFHKKREFGESSSESEPDSDDSSS</sequence>
<gene>
    <name evidence="8" type="ORF">THRCLA_03439</name>
</gene>
<keyword evidence="5" id="KW-0067">ATP-binding</keyword>
<dbReference type="InterPro" id="IPR011009">
    <property type="entry name" value="Kinase-like_dom_sf"/>
</dbReference>
<name>A0A1W0A208_9STRA</name>
<dbReference type="Pfam" id="PF07491">
    <property type="entry name" value="PPI_Ypi1"/>
    <property type="match status" value="1"/>
</dbReference>
<organism evidence="8 9">
    <name type="scientific">Thraustotheca clavata</name>
    <dbReference type="NCBI Taxonomy" id="74557"/>
    <lineage>
        <taxon>Eukaryota</taxon>
        <taxon>Sar</taxon>
        <taxon>Stramenopiles</taxon>
        <taxon>Oomycota</taxon>
        <taxon>Saprolegniomycetes</taxon>
        <taxon>Saprolegniales</taxon>
        <taxon>Achlyaceae</taxon>
        <taxon>Thraustotheca</taxon>
    </lineage>
</organism>
<dbReference type="GO" id="GO:0005524">
    <property type="term" value="F:ATP binding"/>
    <property type="evidence" value="ECO:0007669"/>
    <property type="project" value="UniProtKB-KW"/>
</dbReference>
<evidence type="ECO:0000259" key="7">
    <source>
        <dbReference type="PROSITE" id="PS50011"/>
    </source>
</evidence>
<dbReference type="InterPro" id="IPR000719">
    <property type="entry name" value="Prot_kinase_dom"/>
</dbReference>
<dbReference type="EMBL" id="JNBS01000640">
    <property type="protein sequence ID" value="OQS04313.1"/>
    <property type="molecule type" value="Genomic_DNA"/>
</dbReference>
<feature type="compositionally biased region" description="Polar residues" evidence="6">
    <location>
        <begin position="46"/>
        <end position="62"/>
    </location>
</feature>
<evidence type="ECO:0000313" key="9">
    <source>
        <dbReference type="Proteomes" id="UP000243217"/>
    </source>
</evidence>
<keyword evidence="3" id="KW-0547">Nucleotide-binding</keyword>
<dbReference type="AlphaFoldDB" id="A0A1W0A208"/>
<dbReference type="FunFam" id="3.30.200.20:FF:000046">
    <property type="entry name" value="Mitogen-activated protein kinase"/>
    <property type="match status" value="1"/>
</dbReference>
<dbReference type="PROSITE" id="PS00108">
    <property type="entry name" value="PROTEIN_KINASE_ST"/>
    <property type="match status" value="1"/>
</dbReference>
<dbReference type="GO" id="GO:0004674">
    <property type="term" value="F:protein serine/threonine kinase activity"/>
    <property type="evidence" value="ECO:0007669"/>
    <property type="project" value="UniProtKB-KW"/>
</dbReference>
<dbReference type="SMART" id="SM00220">
    <property type="entry name" value="S_TKc"/>
    <property type="match status" value="1"/>
</dbReference>
<dbReference type="GO" id="GO:0004865">
    <property type="term" value="F:protein serine/threonine phosphatase inhibitor activity"/>
    <property type="evidence" value="ECO:0007669"/>
    <property type="project" value="InterPro"/>
</dbReference>
<feature type="region of interest" description="Disordered" evidence="6">
    <location>
        <begin position="129"/>
        <end position="156"/>
    </location>
</feature>
<dbReference type="SUPFAM" id="SSF56112">
    <property type="entry name" value="Protein kinase-like (PK-like)"/>
    <property type="match status" value="1"/>
</dbReference>
<evidence type="ECO:0000256" key="3">
    <source>
        <dbReference type="ARBA" id="ARBA00022741"/>
    </source>
</evidence>
<dbReference type="Gene3D" id="3.30.200.20">
    <property type="entry name" value="Phosphorylase Kinase, domain 1"/>
    <property type="match status" value="1"/>
</dbReference>
<feature type="region of interest" description="Disordered" evidence="6">
    <location>
        <begin position="42"/>
        <end position="64"/>
    </location>
</feature>
<dbReference type="PANTHER" id="PTHR24055">
    <property type="entry name" value="MITOGEN-ACTIVATED PROTEIN KINASE"/>
    <property type="match status" value="1"/>
</dbReference>
<evidence type="ECO:0000256" key="5">
    <source>
        <dbReference type="ARBA" id="ARBA00022840"/>
    </source>
</evidence>
<dbReference type="PROSITE" id="PS50011">
    <property type="entry name" value="PROTEIN_KINASE_DOM"/>
    <property type="match status" value="1"/>
</dbReference>